<evidence type="ECO:0000313" key="2">
    <source>
        <dbReference type="Proteomes" id="UP001642360"/>
    </source>
</evidence>
<name>A0ABC8U8I8_9AQUA</name>
<sequence length="100" mass="11527">MTRPSPIIFKNLMIKCQVIRRNFFGPVVAPWVLARFSALSSPCSFTPFFIVSCSVALNLKKYKLLITPISYCHSTSRSQFSLLHKNFSYHFLLFQISFSL</sequence>
<evidence type="ECO:0000313" key="1">
    <source>
        <dbReference type="EMBL" id="CAK9177665.1"/>
    </source>
</evidence>
<reference evidence="1 2" key="1">
    <citation type="submission" date="2024-02" db="EMBL/GenBank/DDBJ databases">
        <authorList>
            <person name="Vignale AGUSTIN F."/>
            <person name="Sosa J E."/>
            <person name="Modenutti C."/>
        </authorList>
    </citation>
    <scope>NUCLEOTIDE SEQUENCE [LARGE SCALE GENOMIC DNA]</scope>
</reference>
<proteinExistence type="predicted"/>
<accession>A0ABC8U8I8</accession>
<gene>
    <name evidence="1" type="ORF">ILEXP_LOCUS47585</name>
</gene>
<keyword evidence="2" id="KW-1185">Reference proteome</keyword>
<dbReference type="AlphaFoldDB" id="A0ABC8U8I8"/>
<dbReference type="Proteomes" id="UP001642360">
    <property type="component" value="Unassembled WGS sequence"/>
</dbReference>
<organism evidence="1 2">
    <name type="scientific">Ilex paraguariensis</name>
    <name type="common">yerba mate</name>
    <dbReference type="NCBI Taxonomy" id="185542"/>
    <lineage>
        <taxon>Eukaryota</taxon>
        <taxon>Viridiplantae</taxon>
        <taxon>Streptophyta</taxon>
        <taxon>Embryophyta</taxon>
        <taxon>Tracheophyta</taxon>
        <taxon>Spermatophyta</taxon>
        <taxon>Magnoliopsida</taxon>
        <taxon>eudicotyledons</taxon>
        <taxon>Gunneridae</taxon>
        <taxon>Pentapetalae</taxon>
        <taxon>asterids</taxon>
        <taxon>campanulids</taxon>
        <taxon>Aquifoliales</taxon>
        <taxon>Aquifoliaceae</taxon>
        <taxon>Ilex</taxon>
    </lineage>
</organism>
<comment type="caution">
    <text evidence="1">The sequence shown here is derived from an EMBL/GenBank/DDBJ whole genome shotgun (WGS) entry which is preliminary data.</text>
</comment>
<dbReference type="EMBL" id="CAUOFW020007113">
    <property type="protein sequence ID" value="CAK9177665.1"/>
    <property type="molecule type" value="Genomic_DNA"/>
</dbReference>
<protein>
    <submittedName>
        <fullName evidence="1">Uncharacterized protein</fullName>
    </submittedName>
</protein>